<dbReference type="EMBL" id="JADKYB010000004">
    <property type="protein sequence ID" value="MBM9504527.1"/>
    <property type="molecule type" value="Genomic_DNA"/>
</dbReference>
<dbReference type="Gene3D" id="3.30.1120.70">
    <property type="match status" value="1"/>
</dbReference>
<dbReference type="Proteomes" id="UP000749040">
    <property type="component" value="Unassembled WGS sequence"/>
</dbReference>
<keyword evidence="3" id="KW-1185">Reference proteome</keyword>
<comment type="caution">
    <text evidence="2">The sequence shown here is derived from an EMBL/GenBank/DDBJ whole genome shotgun (WGS) entry which is preliminary data.</text>
</comment>
<dbReference type="Gene3D" id="3.40.140.120">
    <property type="match status" value="1"/>
</dbReference>
<evidence type="ECO:0000313" key="3">
    <source>
        <dbReference type="Proteomes" id="UP000749040"/>
    </source>
</evidence>
<dbReference type="InterPro" id="IPR006944">
    <property type="entry name" value="Phage/GTA_portal"/>
</dbReference>
<dbReference type="Pfam" id="PF04860">
    <property type="entry name" value="Phage_portal"/>
    <property type="match status" value="1"/>
</dbReference>
<dbReference type="NCBIfam" id="TIGR01537">
    <property type="entry name" value="portal_HK97"/>
    <property type="match status" value="1"/>
</dbReference>
<dbReference type="Gene3D" id="1.20.1270.210">
    <property type="match status" value="1"/>
</dbReference>
<evidence type="ECO:0000313" key="2">
    <source>
        <dbReference type="EMBL" id="MBM9504527.1"/>
    </source>
</evidence>
<dbReference type="InterPro" id="IPR006427">
    <property type="entry name" value="Portal_HK97"/>
</dbReference>
<organism evidence="2 3">
    <name type="scientific">Actinacidiphila acididurans</name>
    <dbReference type="NCBI Taxonomy" id="2784346"/>
    <lineage>
        <taxon>Bacteria</taxon>
        <taxon>Bacillati</taxon>
        <taxon>Actinomycetota</taxon>
        <taxon>Actinomycetes</taxon>
        <taxon>Kitasatosporales</taxon>
        <taxon>Streptomycetaceae</taxon>
        <taxon>Actinacidiphila</taxon>
    </lineage>
</organism>
<accession>A0ABS2TMF9</accession>
<name>A0ABS2TMF9_9ACTN</name>
<protein>
    <submittedName>
        <fullName evidence="2">Phage portal protein</fullName>
    </submittedName>
</protein>
<evidence type="ECO:0000256" key="1">
    <source>
        <dbReference type="SAM" id="MobiDB-lite"/>
    </source>
</evidence>
<reference evidence="2 3" key="1">
    <citation type="submission" date="2021-01" db="EMBL/GenBank/DDBJ databases">
        <title>Streptomyces acididurans sp. nov., isolated from a peat swamp forest soil.</title>
        <authorList>
            <person name="Chantavorakit T."/>
            <person name="Duangmal K."/>
        </authorList>
    </citation>
    <scope>NUCLEOTIDE SEQUENCE [LARGE SCALE GENOMIC DNA]</scope>
    <source>
        <strain evidence="2 3">KK5PA1</strain>
    </source>
</reference>
<sequence>MRLPWKRRESAEESRAIPLFGDSSIPTNGQLAHLTASGVPVNDQAAMKLIAVYASVRIIANTIATLPMQAMQLRDSVLTPLDRQPTIVVDPFGGAITARWLSRRDGIKQLAVSCALRGNGYAVVTARDSLMRPTRLMVCHPDHVQVDTDDGGGRTYKVNRQPIDTADMVHIIGMSMPGDVVGMSPIAYARQAIGLGLAAQEFGAEFFGGGAHLSGVITTDADLDRAAARRMKEAWEASHTGLKNAHAVGILSGGAKWTQITVPPEDAQFLGTRAAANLEMAMLYGIPPHMLGQVDRTTSWGTGIEQQSIGFLAYTMADWLTMFQDAWTGMLPRGQSALIDTTELQRTDTAGRMAGYVQARTAGILTQNEARAKERLRPIPGGDDINAPLNSAHSGADPSAGGTPEGGPDEQP</sequence>
<feature type="region of interest" description="Disordered" evidence="1">
    <location>
        <begin position="370"/>
        <end position="412"/>
    </location>
</feature>
<gene>
    <name evidence="2" type="ORF">ITX44_08260</name>
</gene>
<proteinExistence type="predicted"/>